<organism evidence="2 3">
    <name type="scientific">Candidatus Lloydbacteria bacterium RIFCSPLOWO2_01_FULL_50_20</name>
    <dbReference type="NCBI Taxonomy" id="1798665"/>
    <lineage>
        <taxon>Bacteria</taxon>
        <taxon>Candidatus Lloydiibacteriota</taxon>
    </lineage>
</organism>
<accession>A0A1G2DHU5</accession>
<dbReference type="Pfam" id="PF02594">
    <property type="entry name" value="DUF167"/>
    <property type="match status" value="1"/>
</dbReference>
<proteinExistence type="inferred from homology"/>
<reference evidence="2 3" key="1">
    <citation type="journal article" date="2016" name="Nat. Commun.">
        <title>Thousands of microbial genomes shed light on interconnected biogeochemical processes in an aquifer system.</title>
        <authorList>
            <person name="Anantharaman K."/>
            <person name="Brown C.T."/>
            <person name="Hug L.A."/>
            <person name="Sharon I."/>
            <person name="Castelle C.J."/>
            <person name="Probst A.J."/>
            <person name="Thomas B.C."/>
            <person name="Singh A."/>
            <person name="Wilkins M.J."/>
            <person name="Karaoz U."/>
            <person name="Brodie E.L."/>
            <person name="Williams K.H."/>
            <person name="Hubbard S.S."/>
            <person name="Banfield J.F."/>
        </authorList>
    </citation>
    <scope>NUCLEOTIDE SEQUENCE [LARGE SCALE GENOMIC DNA]</scope>
</reference>
<dbReference type="Proteomes" id="UP000178534">
    <property type="component" value="Unassembled WGS sequence"/>
</dbReference>
<comment type="caution">
    <text evidence="2">The sequence shown here is derived from an EMBL/GenBank/DDBJ whole genome shotgun (WGS) entry which is preliminary data.</text>
</comment>
<evidence type="ECO:0000256" key="1">
    <source>
        <dbReference type="ARBA" id="ARBA00010364"/>
    </source>
</evidence>
<name>A0A1G2DHU5_9BACT</name>
<dbReference type="STRING" id="1798665.A2942_03105"/>
<dbReference type="SUPFAM" id="SSF69786">
    <property type="entry name" value="YggU-like"/>
    <property type="match status" value="1"/>
</dbReference>
<evidence type="ECO:0000313" key="3">
    <source>
        <dbReference type="Proteomes" id="UP000178534"/>
    </source>
</evidence>
<dbReference type="InterPro" id="IPR003746">
    <property type="entry name" value="DUF167"/>
</dbReference>
<dbReference type="InterPro" id="IPR036591">
    <property type="entry name" value="YggU-like_sf"/>
</dbReference>
<sequence length="76" mass="8556">MEYRVKITTGKKKESVAVGRDGRLLVSVQAPREKGKANERMRELLAQYFTVSPDAITIRRGQMSSSKVIFVKQKSA</sequence>
<dbReference type="AlphaFoldDB" id="A0A1G2DHU5"/>
<dbReference type="Gene3D" id="3.30.1200.10">
    <property type="entry name" value="YggU-like"/>
    <property type="match status" value="1"/>
</dbReference>
<protein>
    <submittedName>
        <fullName evidence="2">Uncharacterized protein</fullName>
    </submittedName>
</protein>
<evidence type="ECO:0000313" key="2">
    <source>
        <dbReference type="EMBL" id="OGZ13215.1"/>
    </source>
</evidence>
<dbReference type="EMBL" id="MHLP01000010">
    <property type="protein sequence ID" value="OGZ13215.1"/>
    <property type="molecule type" value="Genomic_DNA"/>
</dbReference>
<dbReference type="NCBIfam" id="TIGR00251">
    <property type="entry name" value="DUF167 family protein"/>
    <property type="match status" value="1"/>
</dbReference>
<dbReference type="SMART" id="SM01152">
    <property type="entry name" value="DUF167"/>
    <property type="match status" value="1"/>
</dbReference>
<comment type="similarity">
    <text evidence="1">Belongs to the UPF0235 family.</text>
</comment>
<gene>
    <name evidence="2" type="ORF">A2942_03105</name>
</gene>